<dbReference type="PANTHER" id="PTHR30537:SF3">
    <property type="entry name" value="TRANSCRIPTIONAL REGULATORY PROTEIN"/>
    <property type="match status" value="1"/>
</dbReference>
<keyword evidence="3" id="KW-0238">DNA-binding</keyword>
<proteinExistence type="inferred from homology"/>
<dbReference type="RefSeq" id="WP_189459930.1">
    <property type="nucleotide sequence ID" value="NZ_BMYO01000004.1"/>
</dbReference>
<dbReference type="Gene3D" id="1.10.10.10">
    <property type="entry name" value="Winged helix-like DNA-binding domain superfamily/Winged helix DNA-binding domain"/>
    <property type="match status" value="1"/>
</dbReference>
<sequence>MENELDWNDLKFFLAVARGGGLTPAAQVLGTSASTVSRHVDALEARLGVRLFMRQQRGYLLTDEGSALFGQVAEVERATQAVERQRGGLGDAVSGLIKVATSETLGNHLLAPNLAGFAARHPRAQVELVVSRHLADLSRREADLALRMMEPDAPVIGTDYIAHALGKVYFGLYAAPALLSAHPDWRTMPYMTWDESWAHYSMGNWLVGQFGGREPLLRANNLQAQYAAARSGLGLVMLPRFLGDADPLLRPVPGTPVPAGRDLWLVYHRDLKASRRVQAMRRYIGELVARLAGAARPGP</sequence>
<comment type="caution">
    <text evidence="6">The sequence shown here is derived from an EMBL/GenBank/DDBJ whole genome shotgun (WGS) entry which is preliminary data.</text>
</comment>
<evidence type="ECO:0000259" key="5">
    <source>
        <dbReference type="PROSITE" id="PS50931"/>
    </source>
</evidence>
<dbReference type="InterPro" id="IPR036388">
    <property type="entry name" value="WH-like_DNA-bd_sf"/>
</dbReference>
<dbReference type="EMBL" id="BMYO01000004">
    <property type="protein sequence ID" value="GHD62109.1"/>
    <property type="molecule type" value="Genomic_DNA"/>
</dbReference>
<keyword evidence="4" id="KW-0804">Transcription</keyword>
<dbReference type="InterPro" id="IPR036390">
    <property type="entry name" value="WH_DNA-bd_sf"/>
</dbReference>
<dbReference type="InterPro" id="IPR058163">
    <property type="entry name" value="LysR-type_TF_proteobact-type"/>
</dbReference>
<evidence type="ECO:0000256" key="3">
    <source>
        <dbReference type="ARBA" id="ARBA00023125"/>
    </source>
</evidence>
<evidence type="ECO:0000313" key="6">
    <source>
        <dbReference type="EMBL" id="GHD62109.1"/>
    </source>
</evidence>
<reference evidence="7" key="1">
    <citation type="journal article" date="2019" name="Int. J. Syst. Evol. Microbiol.">
        <title>The Global Catalogue of Microorganisms (GCM) 10K type strain sequencing project: providing services to taxonomists for standard genome sequencing and annotation.</title>
        <authorList>
            <consortium name="The Broad Institute Genomics Platform"/>
            <consortium name="The Broad Institute Genome Sequencing Center for Infectious Disease"/>
            <person name="Wu L."/>
            <person name="Ma J."/>
        </authorList>
    </citation>
    <scope>NUCLEOTIDE SEQUENCE [LARGE SCALE GENOMIC DNA]</scope>
    <source>
        <strain evidence="7">KCTC 23701</strain>
    </source>
</reference>
<keyword evidence="7" id="KW-1185">Reference proteome</keyword>
<dbReference type="Gene3D" id="3.40.190.290">
    <property type="match status" value="1"/>
</dbReference>
<comment type="similarity">
    <text evidence="1">Belongs to the LysR transcriptional regulatory family.</text>
</comment>
<gene>
    <name evidence="6" type="ORF">GCM10007350_17560</name>
</gene>
<dbReference type="SUPFAM" id="SSF53850">
    <property type="entry name" value="Periplasmic binding protein-like II"/>
    <property type="match status" value="1"/>
</dbReference>
<dbReference type="InterPro" id="IPR000847">
    <property type="entry name" value="LysR_HTH_N"/>
</dbReference>
<dbReference type="Pfam" id="PF03466">
    <property type="entry name" value="LysR_substrate"/>
    <property type="match status" value="1"/>
</dbReference>
<dbReference type="PROSITE" id="PS50931">
    <property type="entry name" value="HTH_LYSR"/>
    <property type="match status" value="1"/>
</dbReference>
<dbReference type="PANTHER" id="PTHR30537">
    <property type="entry name" value="HTH-TYPE TRANSCRIPTIONAL REGULATOR"/>
    <property type="match status" value="1"/>
</dbReference>
<name>A0ABQ3H2S9_9NEIS</name>
<dbReference type="Proteomes" id="UP000604737">
    <property type="component" value="Unassembled WGS sequence"/>
</dbReference>
<organism evidence="6 7">
    <name type="scientific">Jeongeupia chitinilytica</name>
    <dbReference type="NCBI Taxonomy" id="1041641"/>
    <lineage>
        <taxon>Bacteria</taxon>
        <taxon>Pseudomonadati</taxon>
        <taxon>Pseudomonadota</taxon>
        <taxon>Betaproteobacteria</taxon>
        <taxon>Neisseriales</taxon>
        <taxon>Chitinibacteraceae</taxon>
        <taxon>Jeongeupia</taxon>
    </lineage>
</organism>
<evidence type="ECO:0000256" key="4">
    <source>
        <dbReference type="ARBA" id="ARBA00023163"/>
    </source>
</evidence>
<evidence type="ECO:0000256" key="1">
    <source>
        <dbReference type="ARBA" id="ARBA00009437"/>
    </source>
</evidence>
<keyword evidence="2" id="KW-0805">Transcription regulation</keyword>
<evidence type="ECO:0000256" key="2">
    <source>
        <dbReference type="ARBA" id="ARBA00023015"/>
    </source>
</evidence>
<accession>A0ABQ3H2S9</accession>
<feature type="domain" description="HTH lysR-type" evidence="5">
    <location>
        <begin position="5"/>
        <end position="62"/>
    </location>
</feature>
<dbReference type="Pfam" id="PF00126">
    <property type="entry name" value="HTH_1"/>
    <property type="match status" value="1"/>
</dbReference>
<dbReference type="InterPro" id="IPR005119">
    <property type="entry name" value="LysR_subst-bd"/>
</dbReference>
<dbReference type="SUPFAM" id="SSF46785">
    <property type="entry name" value="Winged helix' DNA-binding domain"/>
    <property type="match status" value="1"/>
</dbReference>
<protein>
    <submittedName>
        <fullName evidence="6">LysR family transcriptional regulator</fullName>
    </submittedName>
</protein>
<evidence type="ECO:0000313" key="7">
    <source>
        <dbReference type="Proteomes" id="UP000604737"/>
    </source>
</evidence>